<sequence length="212" mass="25130">MYNFYEFFNISNNSSLKEIINAYKTKIILYNKIDKLSDRQKYEIKMLKIGLYILTNKNLKKKYNKIIEMKNKKSINLNTDPKIITEIHNSGNSEFINENKLTELIPVKVASVVDIKNNQEIINKDNVNENQQNFEPNDNNAQYDFNLDNLFKIDNSWMVNIEKKSEDSKKSRIDGYTFSDRIFSLPQSNKIYPSDFENEIRKKTQCREIKLD</sequence>
<dbReference type="EMBL" id="MN739802">
    <property type="protein sequence ID" value="QHT26830.1"/>
    <property type="molecule type" value="Genomic_DNA"/>
</dbReference>
<dbReference type="AlphaFoldDB" id="A0A6C0EEE9"/>
<evidence type="ECO:0000313" key="1">
    <source>
        <dbReference type="EMBL" id="QHT26830.1"/>
    </source>
</evidence>
<accession>A0A6C0EEE9</accession>
<reference evidence="1" key="1">
    <citation type="journal article" date="2020" name="Nature">
        <title>Giant virus diversity and host interactions through global metagenomics.</title>
        <authorList>
            <person name="Schulz F."/>
            <person name="Roux S."/>
            <person name="Paez-Espino D."/>
            <person name="Jungbluth S."/>
            <person name="Walsh D.A."/>
            <person name="Denef V.J."/>
            <person name="McMahon K.D."/>
            <person name="Konstantinidis K.T."/>
            <person name="Eloe-Fadrosh E.A."/>
            <person name="Kyrpides N.C."/>
            <person name="Woyke T."/>
        </authorList>
    </citation>
    <scope>NUCLEOTIDE SEQUENCE</scope>
    <source>
        <strain evidence="1">GVMAG-M-3300023179-2</strain>
    </source>
</reference>
<organism evidence="1">
    <name type="scientific">viral metagenome</name>
    <dbReference type="NCBI Taxonomy" id="1070528"/>
    <lineage>
        <taxon>unclassified sequences</taxon>
        <taxon>metagenomes</taxon>
        <taxon>organismal metagenomes</taxon>
    </lineage>
</organism>
<name>A0A6C0EEE9_9ZZZZ</name>
<proteinExistence type="predicted"/>
<protein>
    <submittedName>
        <fullName evidence="1">Uncharacterized protein</fullName>
    </submittedName>
</protein>